<dbReference type="CDD" id="cd00041">
    <property type="entry name" value="CUB"/>
    <property type="match status" value="1"/>
</dbReference>
<dbReference type="Pfam" id="PF13895">
    <property type="entry name" value="Ig_2"/>
    <property type="match status" value="1"/>
</dbReference>
<dbReference type="InterPro" id="IPR035914">
    <property type="entry name" value="Sperma_CUB_dom_sf"/>
</dbReference>
<dbReference type="InterPro" id="IPR000859">
    <property type="entry name" value="CUB_dom"/>
</dbReference>
<evidence type="ECO:0000313" key="6">
    <source>
        <dbReference type="Proteomes" id="UP001159428"/>
    </source>
</evidence>
<dbReference type="SUPFAM" id="SSF48726">
    <property type="entry name" value="Immunoglobulin"/>
    <property type="match status" value="1"/>
</dbReference>
<evidence type="ECO:0000256" key="1">
    <source>
        <dbReference type="ARBA" id="ARBA00022614"/>
    </source>
</evidence>
<dbReference type="Pfam" id="PF01462">
    <property type="entry name" value="LRRNT"/>
    <property type="match status" value="1"/>
</dbReference>
<dbReference type="Proteomes" id="UP001159428">
    <property type="component" value="Unassembled WGS sequence"/>
</dbReference>
<keyword evidence="6" id="KW-1185">Reference proteome</keyword>
<dbReference type="EMBL" id="CALNXJ010000087">
    <property type="protein sequence ID" value="CAH3162701.1"/>
    <property type="molecule type" value="Genomic_DNA"/>
</dbReference>
<dbReference type="SUPFAM" id="SSF49854">
    <property type="entry name" value="Spermadhesin, CUB domain"/>
    <property type="match status" value="1"/>
</dbReference>
<evidence type="ECO:0000256" key="2">
    <source>
        <dbReference type="ARBA" id="ARBA00022729"/>
    </source>
</evidence>
<dbReference type="PROSITE" id="PS50835">
    <property type="entry name" value="IG_LIKE"/>
    <property type="match status" value="1"/>
</dbReference>
<gene>
    <name evidence="5" type="ORF">PMEA_00034403</name>
</gene>
<dbReference type="InterPro" id="IPR036179">
    <property type="entry name" value="Ig-like_dom_sf"/>
</dbReference>
<keyword evidence="3" id="KW-1015">Disulfide bond</keyword>
<accession>A0AAU9Y1Y5</accession>
<evidence type="ECO:0000259" key="4">
    <source>
        <dbReference type="PROSITE" id="PS50835"/>
    </source>
</evidence>
<dbReference type="InterPro" id="IPR032675">
    <property type="entry name" value="LRR_dom_sf"/>
</dbReference>
<dbReference type="SUPFAM" id="SSF52058">
    <property type="entry name" value="L domain-like"/>
    <property type="match status" value="1"/>
</dbReference>
<dbReference type="AlphaFoldDB" id="A0AAU9Y1Y5"/>
<organism evidence="5 6">
    <name type="scientific">Pocillopora meandrina</name>
    <dbReference type="NCBI Taxonomy" id="46732"/>
    <lineage>
        <taxon>Eukaryota</taxon>
        <taxon>Metazoa</taxon>
        <taxon>Cnidaria</taxon>
        <taxon>Anthozoa</taxon>
        <taxon>Hexacorallia</taxon>
        <taxon>Scleractinia</taxon>
        <taxon>Astrocoeniina</taxon>
        <taxon>Pocilloporidae</taxon>
        <taxon>Pocillopora</taxon>
    </lineage>
</organism>
<dbReference type="Pfam" id="PF00431">
    <property type="entry name" value="CUB"/>
    <property type="match status" value="1"/>
</dbReference>
<protein>
    <recommendedName>
        <fullName evidence="4">Ig-like domain-containing protein</fullName>
    </recommendedName>
</protein>
<dbReference type="InterPro" id="IPR013783">
    <property type="entry name" value="Ig-like_fold"/>
</dbReference>
<dbReference type="Gene3D" id="2.60.120.290">
    <property type="entry name" value="Spermadhesin, CUB domain"/>
    <property type="match status" value="1"/>
</dbReference>
<proteinExistence type="predicted"/>
<evidence type="ECO:0000256" key="3">
    <source>
        <dbReference type="ARBA" id="ARBA00023157"/>
    </source>
</evidence>
<dbReference type="Gene3D" id="3.80.10.10">
    <property type="entry name" value="Ribonuclease Inhibitor"/>
    <property type="match status" value="1"/>
</dbReference>
<dbReference type="InterPro" id="IPR000372">
    <property type="entry name" value="LRRNT"/>
</dbReference>
<comment type="caution">
    <text evidence="5">The sequence shown here is derived from an EMBL/GenBank/DDBJ whole genome shotgun (WGS) entry which is preliminary data.</text>
</comment>
<sequence length="220" mass="25162">MRSSSWAPRPCLQDYYLEIRDGNNQLANVLGVFCGDHKAAVVRSSGRYLWLRFFPYRRYNLNAYYTGRSSNQTATPTMTQVPKTQTVILNRTSDLWCPVEGAPAPYIVWRKNGVVVQNRTSVRHQLEAAEENVNYSCEVRRDNNVSRSEISLNIEECPGPCDCHILKGTYNLLRVSCTGKELMSFPWKIPFTTAKLDLSNNQLNDLSQDIFSNNTQLAWL</sequence>
<evidence type="ECO:0000313" key="5">
    <source>
        <dbReference type="EMBL" id="CAH3162701.1"/>
    </source>
</evidence>
<keyword evidence="1" id="KW-0433">Leucine-rich repeat</keyword>
<dbReference type="Gene3D" id="2.60.40.10">
    <property type="entry name" value="Immunoglobulins"/>
    <property type="match status" value="1"/>
</dbReference>
<feature type="domain" description="Ig-like" evidence="4">
    <location>
        <begin position="76"/>
        <end position="153"/>
    </location>
</feature>
<keyword evidence="2" id="KW-0732">Signal</keyword>
<reference evidence="5 6" key="1">
    <citation type="submission" date="2022-05" db="EMBL/GenBank/DDBJ databases">
        <authorList>
            <consortium name="Genoscope - CEA"/>
            <person name="William W."/>
        </authorList>
    </citation>
    <scope>NUCLEOTIDE SEQUENCE [LARGE SCALE GENOMIC DNA]</scope>
</reference>
<dbReference type="InterPro" id="IPR007110">
    <property type="entry name" value="Ig-like_dom"/>
</dbReference>
<name>A0AAU9Y1Y5_9CNID</name>